<sequence length="120" mass="12772">MPRFEIYSDSSLVGWSELELGDAPMGVAFGRFLPAPGYAAIQPVVVAAAGGPLLEDLRLSIREASGYVLQASGGVQIADCSAELGPEGLEISILGISYPSYELLFPEHIAAYERRFPSPD</sequence>
<organism evidence="1 2">
    <name type="scientific">Hylemonella gracilis</name>
    <dbReference type="NCBI Taxonomy" id="80880"/>
    <lineage>
        <taxon>Bacteria</taxon>
        <taxon>Pseudomonadati</taxon>
        <taxon>Pseudomonadota</taxon>
        <taxon>Betaproteobacteria</taxon>
        <taxon>Burkholderiales</taxon>
        <taxon>Comamonadaceae</taxon>
        <taxon>Hylemonella</taxon>
    </lineage>
</organism>
<dbReference type="AlphaFoldDB" id="A0A4P6UHG0"/>
<protein>
    <submittedName>
        <fullName evidence="1">Uncharacterized protein</fullName>
    </submittedName>
</protein>
<reference evidence="1 2" key="1">
    <citation type="submission" date="2018-07" db="EMBL/GenBank/DDBJ databases">
        <title>Exploring interactions and the metabolic potential of the ultra-small soil bacteria Hylemonella gracilis.</title>
        <authorList>
            <person name="Tyc O."/>
            <person name="Kulkarni P."/>
            <person name="Gawehns F."/>
            <person name="Hundscheid M."/>
            <person name="Zweers H."/>
            <person name="Garbeva P."/>
        </authorList>
    </citation>
    <scope>NUCLEOTIDE SEQUENCE [LARGE SCALE GENOMIC DNA]</scope>
    <source>
        <strain evidence="1 2">NS1</strain>
    </source>
</reference>
<gene>
    <name evidence="1" type="ORF">DW355_02220</name>
</gene>
<evidence type="ECO:0000313" key="1">
    <source>
        <dbReference type="EMBL" id="QBK03744.1"/>
    </source>
</evidence>
<dbReference type="Proteomes" id="UP000292939">
    <property type="component" value="Chromosome"/>
</dbReference>
<name>A0A4P6UHG0_9BURK</name>
<dbReference type="EMBL" id="CP031395">
    <property type="protein sequence ID" value="QBK03744.1"/>
    <property type="molecule type" value="Genomic_DNA"/>
</dbReference>
<dbReference type="OrthoDB" id="8079725at2"/>
<evidence type="ECO:0000313" key="2">
    <source>
        <dbReference type="Proteomes" id="UP000292939"/>
    </source>
</evidence>
<accession>A0A4P6UHG0</accession>
<dbReference type="KEGG" id="hgr:DW355_02220"/>
<proteinExistence type="predicted"/>